<dbReference type="RefSeq" id="WP_186845490.1">
    <property type="nucleotide sequence ID" value="NZ_JACOME010000002.1"/>
</dbReference>
<proteinExistence type="predicted"/>
<keyword evidence="1" id="KW-0732">Signal</keyword>
<dbReference type="PANTHER" id="PTHR41339:SF1">
    <property type="entry name" value="SECRETED PROTEIN"/>
    <property type="match status" value="1"/>
</dbReference>
<sequence length="438" mass="48568">MKKITLTTFFMFFVLGSIFAQQEKGITGYNNWLNSWTEFKPNQVDYGEATQILSGDITEDITLTKRNIYLLLGDVFVTNSSTLTIEPGTVIIGDFKTKGSLTISRGSKIIAEGTQTDPIVFTSSRSDKKQGDWGGLFILGDAPLNTFGKVSSLNYGLNPSSTESISYGGDDVYSDSGTLKYVRVEFAGKKTKEFGNFNGITLAGVGLKTTIYNVMVSYCQGNSFNVLGGEVVLDKAVSFRSSRNDYEFNYGTQTNIVNSLAIRSPYISSADGSRCMSINSYDIKEDADTSKKETFVNAENLTLVNVSNDLKGDIQVGLVQEAIFIGPDVSFNIHKSVISGFKPAIIFDARIPINNENLEKIKVTRSYFNNCKGNIFRKGYTNNDDLESWYGSRIFDNVYSKGPDTETFIDYGNSKLPDFRLRINKIIASNDYFDDDDD</sequence>
<evidence type="ECO:0008006" key="4">
    <source>
        <dbReference type="Google" id="ProtNLM"/>
    </source>
</evidence>
<name>A0ABR6Y0W2_9FLAO</name>
<organism evidence="2 3">
    <name type="scientific">Winogradskyella echinorum</name>
    <dbReference type="NCBI Taxonomy" id="538189"/>
    <lineage>
        <taxon>Bacteria</taxon>
        <taxon>Pseudomonadati</taxon>
        <taxon>Bacteroidota</taxon>
        <taxon>Flavobacteriia</taxon>
        <taxon>Flavobacteriales</taxon>
        <taxon>Flavobacteriaceae</taxon>
        <taxon>Winogradskyella</taxon>
    </lineage>
</organism>
<feature type="chain" id="PRO_5046657167" description="T9SS C-terminal target domain-containing protein" evidence="1">
    <location>
        <begin position="21"/>
        <end position="438"/>
    </location>
</feature>
<dbReference type="PANTHER" id="PTHR41339">
    <property type="entry name" value="LIPL48"/>
    <property type="match status" value="1"/>
</dbReference>
<reference evidence="2 3" key="1">
    <citation type="submission" date="2020-08" db="EMBL/GenBank/DDBJ databases">
        <title>Winogradskyella ouciana sp. nov., isolated from the hadal seawater of the Mariana Trench.</title>
        <authorList>
            <person name="He X."/>
        </authorList>
    </citation>
    <scope>NUCLEOTIDE SEQUENCE [LARGE SCALE GENOMIC DNA]</scope>
    <source>
        <strain evidence="2 3">KCTC 22026</strain>
    </source>
</reference>
<dbReference type="EMBL" id="JACOME010000002">
    <property type="protein sequence ID" value="MBC3846371.1"/>
    <property type="molecule type" value="Genomic_DNA"/>
</dbReference>
<dbReference type="Proteomes" id="UP000607435">
    <property type="component" value="Unassembled WGS sequence"/>
</dbReference>
<comment type="caution">
    <text evidence="2">The sequence shown here is derived from an EMBL/GenBank/DDBJ whole genome shotgun (WGS) entry which is preliminary data.</text>
</comment>
<evidence type="ECO:0000256" key="1">
    <source>
        <dbReference type="SAM" id="SignalP"/>
    </source>
</evidence>
<protein>
    <recommendedName>
        <fullName evidence="4">T9SS C-terminal target domain-containing protein</fullName>
    </recommendedName>
</protein>
<evidence type="ECO:0000313" key="2">
    <source>
        <dbReference type="EMBL" id="MBC3846371.1"/>
    </source>
</evidence>
<keyword evidence="3" id="KW-1185">Reference proteome</keyword>
<gene>
    <name evidence="2" type="ORF">H6H04_08270</name>
</gene>
<feature type="signal peptide" evidence="1">
    <location>
        <begin position="1"/>
        <end position="20"/>
    </location>
</feature>
<accession>A0ABR6Y0W2</accession>
<evidence type="ECO:0000313" key="3">
    <source>
        <dbReference type="Proteomes" id="UP000607435"/>
    </source>
</evidence>